<dbReference type="Proteomes" id="UP000215590">
    <property type="component" value="Unassembled WGS sequence"/>
</dbReference>
<accession>A0A256EZB6</accession>
<proteinExistence type="predicted"/>
<evidence type="ECO:0000313" key="2">
    <source>
        <dbReference type="Proteomes" id="UP000215590"/>
    </source>
</evidence>
<keyword evidence="2" id="KW-1185">Reference proteome</keyword>
<reference evidence="1 2" key="1">
    <citation type="submission" date="2017-07" db="EMBL/GenBank/DDBJ databases">
        <title>Phylogenetic study on the rhizospheric bacterium Ochrobactrum sp. A44.</title>
        <authorList>
            <person name="Krzyzanowska D.M."/>
            <person name="Ossowicki A."/>
            <person name="Rajewska M."/>
            <person name="Maciag T."/>
            <person name="Kaczynski Z."/>
            <person name="Czerwicka M."/>
            <person name="Jafra S."/>
        </authorList>
    </citation>
    <scope>NUCLEOTIDE SEQUENCE [LARGE SCALE GENOMIC DNA]</scope>
    <source>
        <strain evidence="1 2">DSM 7216</strain>
    </source>
</reference>
<name>A0A256EZB6_9HYPH</name>
<gene>
    <name evidence="1" type="ORF">CEV31_4060</name>
</gene>
<sequence length="44" mass="5052">MSEALHHEGGTTRASAFFISYVEKRVRIFHGCKSIFILFTFCGR</sequence>
<dbReference type="AlphaFoldDB" id="A0A256EZB6"/>
<comment type="caution">
    <text evidence="1">The sequence shown here is derived from an EMBL/GenBank/DDBJ whole genome shotgun (WGS) entry which is preliminary data.</text>
</comment>
<dbReference type="EMBL" id="NNRJ01000073">
    <property type="protein sequence ID" value="OYR07958.1"/>
    <property type="molecule type" value="Genomic_DNA"/>
</dbReference>
<evidence type="ECO:0000313" key="1">
    <source>
        <dbReference type="EMBL" id="OYR07958.1"/>
    </source>
</evidence>
<protein>
    <submittedName>
        <fullName evidence="1">Uncharacterized protein</fullName>
    </submittedName>
</protein>
<organism evidence="1 2">
    <name type="scientific">Brucella thiophenivorans</name>
    <dbReference type="NCBI Taxonomy" id="571255"/>
    <lineage>
        <taxon>Bacteria</taxon>
        <taxon>Pseudomonadati</taxon>
        <taxon>Pseudomonadota</taxon>
        <taxon>Alphaproteobacteria</taxon>
        <taxon>Hyphomicrobiales</taxon>
        <taxon>Brucellaceae</taxon>
        <taxon>Brucella/Ochrobactrum group</taxon>
        <taxon>Brucella</taxon>
    </lineage>
</organism>